<feature type="region of interest" description="Disordered" evidence="1">
    <location>
        <begin position="34"/>
        <end position="53"/>
    </location>
</feature>
<evidence type="ECO:0000256" key="1">
    <source>
        <dbReference type="SAM" id="MobiDB-lite"/>
    </source>
</evidence>
<proteinExistence type="predicted"/>
<dbReference type="AlphaFoldDB" id="A0A060NJ27"/>
<dbReference type="EMBL" id="AP014568">
    <property type="protein sequence ID" value="BAO82211.1"/>
    <property type="molecule type" value="Genomic_DNA"/>
</dbReference>
<evidence type="ECO:0000313" key="3">
    <source>
        <dbReference type="Proteomes" id="UP000067461"/>
    </source>
</evidence>
<keyword evidence="3" id="KW-1185">Reference proteome</keyword>
<reference evidence="2 3" key="1">
    <citation type="journal article" date="2014" name="Nat. Commun.">
        <title>Physiological and genomic features of highly alkaliphilic hydrogen-utilizing Betaproteobacteria from a continental serpentinizing site.</title>
        <authorList>
            <person name="Suzuki S."/>
            <person name="Kuenen J.G."/>
            <person name="Schipper K."/>
            <person name="van der Velde S."/>
            <person name="Ishii S."/>
            <person name="Wu A."/>
            <person name="Sorokin D.Y."/>
            <person name="Tenney A."/>
            <person name="Meng X.Y."/>
            <person name="Morrill P.L."/>
            <person name="Kamagata Y."/>
            <person name="Muyzer G."/>
            <person name="Nealson K.H."/>
        </authorList>
    </citation>
    <scope>NUCLEOTIDE SEQUENCE [LARGE SCALE GENOMIC DNA]</scope>
    <source>
        <strain evidence="2 3">A1</strain>
    </source>
</reference>
<dbReference type="STRING" id="1458425.SRAA_2357"/>
<dbReference type="Proteomes" id="UP000067461">
    <property type="component" value="Chromosome"/>
</dbReference>
<organism evidence="2 3">
    <name type="scientific">Serpentinimonas raichei</name>
    <dbReference type="NCBI Taxonomy" id="1458425"/>
    <lineage>
        <taxon>Bacteria</taxon>
        <taxon>Pseudomonadati</taxon>
        <taxon>Pseudomonadota</taxon>
        <taxon>Betaproteobacteria</taxon>
        <taxon>Burkholderiales</taxon>
        <taxon>Comamonadaceae</taxon>
        <taxon>Serpentinimonas</taxon>
    </lineage>
</organism>
<accession>A0A060NJ27</accession>
<evidence type="ECO:0000313" key="2">
    <source>
        <dbReference type="EMBL" id="BAO82211.1"/>
    </source>
</evidence>
<dbReference type="KEGG" id="cbaa:SRAA_2357"/>
<sequence>MGGRCGRVSGVVHGWLEGRTDPFQVDKAAIVPSSDGSTRALPHGANGAACAKPPATDQAPILTEPAVRQGVQKFFEKIQKKS</sequence>
<protein>
    <submittedName>
        <fullName evidence="2">Uncharacterized protein</fullName>
    </submittedName>
</protein>
<gene>
    <name evidence="2" type="ORF">SRAA_2357</name>
</gene>
<name>A0A060NJ27_9BURK</name>
<dbReference type="HOGENOM" id="CLU_2552402_0_0_4"/>